<organism evidence="1 2">
    <name type="scientific">Pseudomonas tensinigenes</name>
    <dbReference type="NCBI Taxonomy" id="2745511"/>
    <lineage>
        <taxon>Bacteria</taxon>
        <taxon>Pseudomonadati</taxon>
        <taxon>Pseudomonadota</taxon>
        <taxon>Gammaproteobacteria</taxon>
        <taxon>Pseudomonadales</taxon>
        <taxon>Pseudomonadaceae</taxon>
        <taxon>Pseudomonas</taxon>
    </lineage>
</organism>
<evidence type="ECO:0000313" key="1">
    <source>
        <dbReference type="EMBL" id="QXI04376.1"/>
    </source>
</evidence>
<name>A0ABX8PTD7_9PSED</name>
<reference evidence="1 2" key="2">
    <citation type="journal article" date="2021" name="Microorganisms">
        <title>The Ever-Expanding Pseudomonas Genus: Description of 43 New Species and Partition of the Pseudomonas putida Group.</title>
        <authorList>
            <person name="Girard L."/>
            <person name="Lood C."/>
            <person name="Hofte M."/>
            <person name="Vandamme P."/>
            <person name="Rokni-Zadeh H."/>
            <person name="van Noort V."/>
            <person name="Lavigne R."/>
            <person name="De Mot R."/>
        </authorList>
    </citation>
    <scope>NUCLEOTIDE SEQUENCE [LARGE SCALE GENOMIC DNA]</scope>
    <source>
        <strain evidence="1 2">ZA 5.3</strain>
    </source>
</reference>
<protein>
    <submittedName>
        <fullName evidence="1">Uncharacterized protein</fullName>
    </submittedName>
</protein>
<dbReference type="RefSeq" id="WP_102902349.1">
    <property type="nucleotide sequence ID" value="NZ_CP077089.1"/>
</dbReference>
<sequence>MSEITFPGADFSFDPPLINCTSKPMDGIRVKIGPLGNAQVGAVLKLTWQGEDMSNKPIPDTKISLNHFVTENDQVKGFEELIGDYFLHIKPILNGNGRASYTINGGPEQSARIRVFLSYPDGTTCDEKH</sequence>
<dbReference type="EMBL" id="CP077089">
    <property type="protein sequence ID" value="QXI04376.1"/>
    <property type="molecule type" value="Genomic_DNA"/>
</dbReference>
<gene>
    <name evidence="1" type="ORF">HU718_020330</name>
</gene>
<keyword evidence="2" id="KW-1185">Reference proteome</keyword>
<evidence type="ECO:0000313" key="2">
    <source>
        <dbReference type="Proteomes" id="UP000646386"/>
    </source>
</evidence>
<reference evidence="1 2" key="1">
    <citation type="journal article" date="2020" name="Microorganisms">
        <title>Reliable Identification of Environmental Pseudomonas Isolates Using the rpoD Gene.</title>
        <authorList>
            <consortium name="The Broad Institute Genome Sequencing Platform"/>
            <person name="Girard L."/>
            <person name="Lood C."/>
            <person name="Rokni-Zadeh H."/>
            <person name="van Noort V."/>
            <person name="Lavigne R."/>
            <person name="De Mot R."/>
        </authorList>
    </citation>
    <scope>NUCLEOTIDE SEQUENCE [LARGE SCALE GENOMIC DNA]</scope>
    <source>
        <strain evidence="1 2">ZA 5.3</strain>
    </source>
</reference>
<proteinExistence type="predicted"/>
<dbReference type="Proteomes" id="UP000646386">
    <property type="component" value="Chromosome"/>
</dbReference>
<accession>A0ABX8PTD7</accession>